<dbReference type="AlphaFoldDB" id="A0A645GB53"/>
<sequence>MNIEFVWNQLLLIKGIGNILLLLHHLIRNGLYSKAHAGNGRFQDVFRQSCWLFQQLGGFVLMLGYPLGGGVEFIYDRFQHIRMLLGKFAVSQIKLMVTDQVFTCGNDTSTNLLFCSSKERVPNHPGIDGTTFKCGACVRRRQVHHLNVI</sequence>
<comment type="caution">
    <text evidence="2">The sequence shown here is derived from an EMBL/GenBank/DDBJ whole genome shotgun (WGS) entry which is preliminary data.</text>
</comment>
<accession>A0A645GB53</accession>
<name>A0A645GB53_9ZZZZ</name>
<reference evidence="2" key="1">
    <citation type="submission" date="2019-08" db="EMBL/GenBank/DDBJ databases">
        <authorList>
            <person name="Kucharzyk K."/>
            <person name="Murdoch R.W."/>
            <person name="Higgins S."/>
            <person name="Loffler F."/>
        </authorList>
    </citation>
    <scope>NUCLEOTIDE SEQUENCE</scope>
</reference>
<protein>
    <submittedName>
        <fullName evidence="2">Uncharacterized protein</fullName>
    </submittedName>
</protein>
<evidence type="ECO:0000313" key="2">
    <source>
        <dbReference type="EMBL" id="MPN21294.1"/>
    </source>
</evidence>
<keyword evidence="1" id="KW-1133">Transmembrane helix</keyword>
<keyword evidence="1" id="KW-0472">Membrane</keyword>
<gene>
    <name evidence="2" type="ORF">SDC9_168673</name>
</gene>
<organism evidence="2">
    <name type="scientific">bioreactor metagenome</name>
    <dbReference type="NCBI Taxonomy" id="1076179"/>
    <lineage>
        <taxon>unclassified sequences</taxon>
        <taxon>metagenomes</taxon>
        <taxon>ecological metagenomes</taxon>
    </lineage>
</organism>
<proteinExistence type="predicted"/>
<evidence type="ECO:0000256" key="1">
    <source>
        <dbReference type="SAM" id="Phobius"/>
    </source>
</evidence>
<feature type="transmembrane region" description="Helical" evidence="1">
    <location>
        <begin position="6"/>
        <end position="27"/>
    </location>
</feature>
<dbReference type="EMBL" id="VSSQ01069258">
    <property type="protein sequence ID" value="MPN21294.1"/>
    <property type="molecule type" value="Genomic_DNA"/>
</dbReference>
<keyword evidence="1" id="KW-0812">Transmembrane</keyword>